<dbReference type="SUPFAM" id="SSF52540">
    <property type="entry name" value="P-loop containing nucleoside triphosphate hydrolases"/>
    <property type="match status" value="2"/>
</dbReference>
<gene>
    <name evidence="7" type="ORF">LTR91_017475</name>
</gene>
<dbReference type="InterPro" id="IPR027417">
    <property type="entry name" value="P-loop_NTPase"/>
</dbReference>
<evidence type="ECO:0000256" key="4">
    <source>
        <dbReference type="SAM" id="MobiDB-lite"/>
    </source>
</evidence>
<keyword evidence="3" id="KW-0067">ATP-binding</keyword>
<dbReference type="InterPro" id="IPR014001">
    <property type="entry name" value="Helicase_ATP-bd"/>
</dbReference>
<evidence type="ECO:0000313" key="7">
    <source>
        <dbReference type="EMBL" id="KAK0966593.1"/>
    </source>
</evidence>
<name>A0AAN6QJB1_9PEZI</name>
<dbReference type="PROSITE" id="PS51192">
    <property type="entry name" value="HELICASE_ATP_BIND_1"/>
    <property type="match status" value="1"/>
</dbReference>
<dbReference type="SMART" id="SM00490">
    <property type="entry name" value="HELICc"/>
    <property type="match status" value="1"/>
</dbReference>
<keyword evidence="1" id="KW-0547">Nucleotide-binding</keyword>
<dbReference type="GO" id="GO:0005634">
    <property type="term" value="C:nucleus"/>
    <property type="evidence" value="ECO:0007669"/>
    <property type="project" value="TreeGrafter"/>
</dbReference>
<protein>
    <submittedName>
        <fullName evidence="7">Uncharacterized protein</fullName>
    </submittedName>
</protein>
<feature type="compositionally biased region" description="Basic and acidic residues" evidence="4">
    <location>
        <begin position="296"/>
        <end position="306"/>
    </location>
</feature>
<feature type="region of interest" description="Disordered" evidence="4">
    <location>
        <begin position="212"/>
        <end position="324"/>
    </location>
</feature>
<dbReference type="InterPro" id="IPR001650">
    <property type="entry name" value="Helicase_C-like"/>
</dbReference>
<dbReference type="InterPro" id="IPR000330">
    <property type="entry name" value="SNF2_N"/>
</dbReference>
<feature type="compositionally biased region" description="Polar residues" evidence="4">
    <location>
        <begin position="225"/>
        <end position="235"/>
    </location>
</feature>
<keyword evidence="8" id="KW-1185">Reference proteome</keyword>
<evidence type="ECO:0000256" key="1">
    <source>
        <dbReference type="ARBA" id="ARBA00022741"/>
    </source>
</evidence>
<feature type="domain" description="Helicase C-terminal" evidence="6">
    <location>
        <begin position="1108"/>
        <end position="1270"/>
    </location>
</feature>
<dbReference type="PROSITE" id="PS51194">
    <property type="entry name" value="HELICASE_CTER"/>
    <property type="match status" value="1"/>
</dbReference>
<evidence type="ECO:0000259" key="5">
    <source>
        <dbReference type="PROSITE" id="PS51192"/>
    </source>
</evidence>
<dbReference type="Pfam" id="PF00176">
    <property type="entry name" value="SNF2-rel_dom"/>
    <property type="match status" value="1"/>
</dbReference>
<dbReference type="Gene3D" id="3.40.50.10810">
    <property type="entry name" value="Tandem AAA-ATPase domain"/>
    <property type="match status" value="1"/>
</dbReference>
<dbReference type="InterPro" id="IPR050628">
    <property type="entry name" value="SNF2_RAD54_helicase_TF"/>
</dbReference>
<evidence type="ECO:0000313" key="8">
    <source>
        <dbReference type="Proteomes" id="UP001175353"/>
    </source>
</evidence>
<accession>A0AAN6QJB1</accession>
<evidence type="ECO:0000256" key="2">
    <source>
        <dbReference type="ARBA" id="ARBA00022801"/>
    </source>
</evidence>
<feature type="domain" description="Helicase ATP-binding" evidence="5">
    <location>
        <begin position="614"/>
        <end position="795"/>
    </location>
</feature>
<evidence type="ECO:0000259" key="6">
    <source>
        <dbReference type="PROSITE" id="PS51194"/>
    </source>
</evidence>
<dbReference type="AlphaFoldDB" id="A0AAN6QJB1"/>
<dbReference type="GO" id="GO:0005524">
    <property type="term" value="F:ATP binding"/>
    <property type="evidence" value="ECO:0007669"/>
    <property type="project" value="UniProtKB-KW"/>
</dbReference>
<dbReference type="Pfam" id="PF00271">
    <property type="entry name" value="Helicase_C"/>
    <property type="match status" value="1"/>
</dbReference>
<dbReference type="GO" id="GO:0008094">
    <property type="term" value="F:ATP-dependent activity, acting on DNA"/>
    <property type="evidence" value="ECO:0007669"/>
    <property type="project" value="TreeGrafter"/>
</dbReference>
<organism evidence="7 8">
    <name type="scientific">Friedmanniomyces endolithicus</name>
    <dbReference type="NCBI Taxonomy" id="329885"/>
    <lineage>
        <taxon>Eukaryota</taxon>
        <taxon>Fungi</taxon>
        <taxon>Dikarya</taxon>
        <taxon>Ascomycota</taxon>
        <taxon>Pezizomycotina</taxon>
        <taxon>Dothideomycetes</taxon>
        <taxon>Dothideomycetidae</taxon>
        <taxon>Mycosphaerellales</taxon>
        <taxon>Teratosphaeriaceae</taxon>
        <taxon>Friedmanniomyces</taxon>
    </lineage>
</organism>
<dbReference type="InterPro" id="IPR049730">
    <property type="entry name" value="SNF2/RAD54-like_C"/>
</dbReference>
<keyword evidence="2" id="KW-0378">Hydrolase</keyword>
<dbReference type="GO" id="GO:0016787">
    <property type="term" value="F:hydrolase activity"/>
    <property type="evidence" value="ECO:0007669"/>
    <property type="project" value="UniProtKB-KW"/>
</dbReference>
<dbReference type="CDD" id="cd18793">
    <property type="entry name" value="SF2_C_SNF"/>
    <property type="match status" value="1"/>
</dbReference>
<dbReference type="InterPro" id="IPR038718">
    <property type="entry name" value="SNF2-like_sf"/>
</dbReference>
<dbReference type="CDD" id="cd18008">
    <property type="entry name" value="DEXDc_SHPRH-like"/>
    <property type="match status" value="1"/>
</dbReference>
<feature type="region of interest" description="Disordered" evidence="4">
    <location>
        <begin position="124"/>
        <end position="198"/>
    </location>
</feature>
<evidence type="ECO:0000256" key="3">
    <source>
        <dbReference type="ARBA" id="ARBA00022840"/>
    </source>
</evidence>
<dbReference type="PANTHER" id="PTHR45626:SF52">
    <property type="entry name" value="SINGLE-STRANDED DNA-DEPENDENT ATPASE (EUROFUNG)"/>
    <property type="match status" value="1"/>
</dbReference>
<dbReference type="Proteomes" id="UP001175353">
    <property type="component" value="Unassembled WGS sequence"/>
</dbReference>
<feature type="compositionally biased region" description="Acidic residues" evidence="4">
    <location>
        <begin position="982"/>
        <end position="998"/>
    </location>
</feature>
<dbReference type="SMART" id="SM00487">
    <property type="entry name" value="DEXDc"/>
    <property type="match status" value="1"/>
</dbReference>
<dbReference type="EMBL" id="JAUJLE010000228">
    <property type="protein sequence ID" value="KAK0966593.1"/>
    <property type="molecule type" value="Genomic_DNA"/>
</dbReference>
<proteinExistence type="predicted"/>
<comment type="caution">
    <text evidence="7">The sequence shown here is derived from an EMBL/GenBank/DDBJ whole genome shotgun (WGS) entry which is preliminary data.</text>
</comment>
<dbReference type="Gene3D" id="3.40.50.300">
    <property type="entry name" value="P-loop containing nucleotide triphosphate hydrolases"/>
    <property type="match status" value="1"/>
</dbReference>
<feature type="region of interest" description="Disordered" evidence="4">
    <location>
        <begin position="972"/>
        <end position="1001"/>
    </location>
</feature>
<reference evidence="7" key="1">
    <citation type="submission" date="2023-06" db="EMBL/GenBank/DDBJ databases">
        <title>Black Yeasts Isolated from many extreme environments.</title>
        <authorList>
            <person name="Coleine C."/>
            <person name="Stajich J.E."/>
            <person name="Selbmann L."/>
        </authorList>
    </citation>
    <scope>NUCLEOTIDE SEQUENCE</scope>
    <source>
        <strain evidence="7">CCFEE 5200</strain>
    </source>
</reference>
<dbReference type="GO" id="GO:0006281">
    <property type="term" value="P:DNA repair"/>
    <property type="evidence" value="ECO:0007669"/>
    <property type="project" value="TreeGrafter"/>
</dbReference>
<sequence length="1270" mass="142865">MSAWSAAQLLDPKAAAKEKARKRVTNYELHVDLLKLQLGIDIDIEGDFELGDLVELRRRLPSMARPNFYFGQEPAFGINSQAPTQANTGRMQTFEQPNEWAGNEYPQTPPGTVNMQQLLLTPPGQNGHQRHSTQHATRAPQHPFITSHPSYRPLTSRHGRQQRTYDVHDLIDTGPKQSRKPAPNMPPTSIDDIKANIPRFDPRITLGGAKAAMKGGNVEPGIPSNPDSQSATDQADTGDEVGMSRFMSDLHRTVNRDSVPQKKRKSETNDEDEDTPEHKKPKSTFGGIAKGGVISEHIRAEREKAAAEAGPSNTAIDLTADDDDGKGKDDELVFMGETQKKNVSEENKEVCLGGLQGKANISRIPMYSDRALAGLGKETWPRLKLEHRRSEQSGQNNLQIELLDRAGRVIGFIEYRVAAALVPLLHASNTNHLRITVWLSQWPRGKMDKPGQHVSKHLDIQIILYAPRKHTSMIGKYLSQKQLFLTSLAGVYTGKEIENPHVPINYGGRGERMPQMPPPVRQIVRDPGELRREAQGMFDKMIKHEDLAEMEAEPSIIKTPLLPHQKQALQFMTDREHTAPAQAGEAPAFSLWKPERNARGHDVWVHVITGQEEANEPKPVYGGILADMMGLGKTLSILSLIAHTKREAETFDQAQPPRSANVERNAKTTVIICPKSVMSNWQEQIKIHVVNKKLTYYNYHGSNRHQDLDELAKYDIILTTYGTTAEDLKAKGKALFQMNWFRIVLDEAHGIRNQNTGVSKACIALTAERRWAVTGTPVQNGLNDMGALVKFLRIYPFDHSHTWNQHIIIPLKSGNTDVIAHLRLLVDSITLRRLKDKIGLKDRKEVESHLDFSDADRKVYERIANQSSRDMMLMTGGKSVMKGKAYAHMLRLIDRMRRYCAHGLDMFNDEDRKQIAEGMNPDNAIAVDLGDEPDYEPYEFIGKQQAYETLHLINESDTDRCENCGNKLSDKALDVEGNGDTSGEEDEASSDNGSDDSDATTNKADDILGYLTPCFHVLCPNCKDHYIEHANKTMTADQRHECTCSAFVRFGLFEFHRSGLHDYLADKAAKTRKRNGRRIWDETNYNGPSAKVLALLSDLQLAATESADLEALGEPPIRSVVFSQWTSYLDLIEVALEEHEIHFTRLDGTMSVGQRTRVMEQFKTDPAITVILVSIKAGGQGLNFTAASRVFMMEPQYNPGVEQQAIDRVHRLGQKREVLITHYFIAGTIEQKIQVLQRRKEDLARFALERRLSRVEEARKRIEGLRDLFR</sequence>
<dbReference type="PANTHER" id="PTHR45626">
    <property type="entry name" value="TRANSCRIPTION TERMINATION FACTOR 2-RELATED"/>
    <property type="match status" value="1"/>
</dbReference>